<dbReference type="InterPro" id="IPR052158">
    <property type="entry name" value="INH-QAR"/>
</dbReference>
<dbReference type="GO" id="GO:0006355">
    <property type="term" value="P:regulation of DNA-templated transcription"/>
    <property type="evidence" value="ECO:0007669"/>
    <property type="project" value="TreeGrafter"/>
</dbReference>
<dbReference type="Proteomes" id="UP000460298">
    <property type="component" value="Unassembled WGS sequence"/>
</dbReference>
<protein>
    <submittedName>
        <fullName evidence="2">DJ-1/PfpI family protein</fullName>
    </submittedName>
</protein>
<dbReference type="EMBL" id="WBUI01000055">
    <property type="protein sequence ID" value="KAB2928226.1"/>
    <property type="molecule type" value="Genomic_DNA"/>
</dbReference>
<sequence>MMTTIGIFLFPEIEVLDFAGPYEVFTTASRVAGRQSPGSEPTFSVFSVSAAGEPVRARAGLRIVPDFTFANHPHIDVLVIPGGDVTGELEKSEVCRWIKAAAASSALTASVCTGVFLLARAGVVSTHRVTTHWEDIAGLRTLFPALQVVGDVRWVDEGAIVTSAGISAGIDMSLHLVERLAGRDLAVATARQMDFDWRQGS</sequence>
<dbReference type="Pfam" id="PF01965">
    <property type="entry name" value="DJ-1_PfpI"/>
    <property type="match status" value="1"/>
</dbReference>
<reference evidence="2 3" key="1">
    <citation type="submission" date="2019-10" db="EMBL/GenBank/DDBJ databases">
        <title>Extracellular Electron Transfer in a Candidatus Methanoperedens spp. Enrichment Culture.</title>
        <authorList>
            <person name="Berger S."/>
            <person name="Rangel Shaw D."/>
            <person name="Berben T."/>
            <person name="In 'T Zandt M."/>
            <person name="Frank J."/>
            <person name="Reimann J."/>
            <person name="Jetten M.S.M."/>
            <person name="Welte C.U."/>
        </authorList>
    </citation>
    <scope>NUCLEOTIDE SEQUENCE [LARGE SCALE GENOMIC DNA]</scope>
    <source>
        <strain evidence="2">SB12</strain>
    </source>
</reference>
<organism evidence="2 3">
    <name type="scientific">Leptonema illini</name>
    <dbReference type="NCBI Taxonomy" id="183"/>
    <lineage>
        <taxon>Bacteria</taxon>
        <taxon>Pseudomonadati</taxon>
        <taxon>Spirochaetota</taxon>
        <taxon>Spirochaetia</taxon>
        <taxon>Leptospirales</taxon>
        <taxon>Leptospiraceae</taxon>
        <taxon>Leptonema</taxon>
    </lineage>
</organism>
<dbReference type="PANTHER" id="PTHR43130:SF14">
    <property type="entry name" value="DJ-1_PFPI DOMAIN-CONTAINING PROTEIN"/>
    <property type="match status" value="1"/>
</dbReference>
<dbReference type="PANTHER" id="PTHR43130">
    <property type="entry name" value="ARAC-FAMILY TRANSCRIPTIONAL REGULATOR"/>
    <property type="match status" value="1"/>
</dbReference>
<comment type="caution">
    <text evidence="2">The sequence shown here is derived from an EMBL/GenBank/DDBJ whole genome shotgun (WGS) entry which is preliminary data.</text>
</comment>
<dbReference type="InterPro" id="IPR029062">
    <property type="entry name" value="Class_I_gatase-like"/>
</dbReference>
<dbReference type="CDD" id="cd03139">
    <property type="entry name" value="GATase1_PfpI_2"/>
    <property type="match status" value="1"/>
</dbReference>
<dbReference type="AlphaFoldDB" id="A0A833GWI7"/>
<name>A0A833GWI7_9LEPT</name>
<dbReference type="InterPro" id="IPR002818">
    <property type="entry name" value="DJ-1/PfpI"/>
</dbReference>
<proteinExistence type="predicted"/>
<feature type="domain" description="DJ-1/PfpI" evidence="1">
    <location>
        <begin position="5"/>
        <end position="178"/>
    </location>
</feature>
<evidence type="ECO:0000259" key="1">
    <source>
        <dbReference type="Pfam" id="PF01965"/>
    </source>
</evidence>
<evidence type="ECO:0000313" key="3">
    <source>
        <dbReference type="Proteomes" id="UP000460298"/>
    </source>
</evidence>
<dbReference type="Gene3D" id="3.40.50.880">
    <property type="match status" value="1"/>
</dbReference>
<evidence type="ECO:0000313" key="2">
    <source>
        <dbReference type="EMBL" id="KAB2928226.1"/>
    </source>
</evidence>
<dbReference type="SUPFAM" id="SSF52317">
    <property type="entry name" value="Class I glutamine amidotransferase-like"/>
    <property type="match status" value="1"/>
</dbReference>
<accession>A0A833GWI7</accession>
<gene>
    <name evidence="2" type="ORF">F9K24_22140</name>
</gene>